<keyword evidence="3" id="KW-1185">Reference proteome</keyword>
<gene>
    <name evidence="2" type="ORF">EVAR_23490_1</name>
</gene>
<organism evidence="2 3">
    <name type="scientific">Eumeta variegata</name>
    <name type="common">Bagworm moth</name>
    <name type="synonym">Eumeta japonica</name>
    <dbReference type="NCBI Taxonomy" id="151549"/>
    <lineage>
        <taxon>Eukaryota</taxon>
        <taxon>Metazoa</taxon>
        <taxon>Ecdysozoa</taxon>
        <taxon>Arthropoda</taxon>
        <taxon>Hexapoda</taxon>
        <taxon>Insecta</taxon>
        <taxon>Pterygota</taxon>
        <taxon>Neoptera</taxon>
        <taxon>Endopterygota</taxon>
        <taxon>Lepidoptera</taxon>
        <taxon>Glossata</taxon>
        <taxon>Ditrysia</taxon>
        <taxon>Tineoidea</taxon>
        <taxon>Psychidae</taxon>
        <taxon>Oiketicinae</taxon>
        <taxon>Eumeta</taxon>
    </lineage>
</organism>
<evidence type="ECO:0000256" key="1">
    <source>
        <dbReference type="SAM" id="MobiDB-lite"/>
    </source>
</evidence>
<feature type="region of interest" description="Disordered" evidence="1">
    <location>
        <begin position="86"/>
        <end position="111"/>
    </location>
</feature>
<sequence>MYTDFHGNRLNRIEVYSLRLHLVANYNKVDSTQTFSLNKKHLDAFNSNEIGRLKLRTRTPAPPAERSRHPAVPRVFVAALDHARHAEKTLRNSTQTATSVTHDATNDDRDNNRARCQFNELDGN</sequence>
<comment type="caution">
    <text evidence="2">The sequence shown here is derived from an EMBL/GenBank/DDBJ whole genome shotgun (WGS) entry which is preliminary data.</text>
</comment>
<evidence type="ECO:0000313" key="3">
    <source>
        <dbReference type="Proteomes" id="UP000299102"/>
    </source>
</evidence>
<proteinExistence type="predicted"/>
<dbReference type="Proteomes" id="UP000299102">
    <property type="component" value="Unassembled WGS sequence"/>
</dbReference>
<reference evidence="2 3" key="1">
    <citation type="journal article" date="2019" name="Commun. Biol.">
        <title>The bagworm genome reveals a unique fibroin gene that provides high tensile strength.</title>
        <authorList>
            <person name="Kono N."/>
            <person name="Nakamura H."/>
            <person name="Ohtoshi R."/>
            <person name="Tomita M."/>
            <person name="Numata K."/>
            <person name="Arakawa K."/>
        </authorList>
    </citation>
    <scope>NUCLEOTIDE SEQUENCE [LARGE SCALE GENOMIC DNA]</scope>
</reference>
<feature type="compositionally biased region" description="Polar residues" evidence="1">
    <location>
        <begin position="91"/>
        <end position="103"/>
    </location>
</feature>
<accession>A0A4C1UJW4</accession>
<name>A0A4C1UJW4_EUMVA</name>
<dbReference type="EMBL" id="BGZK01000183">
    <property type="protein sequence ID" value="GBP26718.1"/>
    <property type="molecule type" value="Genomic_DNA"/>
</dbReference>
<evidence type="ECO:0000313" key="2">
    <source>
        <dbReference type="EMBL" id="GBP26718.1"/>
    </source>
</evidence>
<dbReference type="AlphaFoldDB" id="A0A4C1UJW4"/>
<protein>
    <submittedName>
        <fullName evidence="2">Uncharacterized protein</fullName>
    </submittedName>
</protein>